<accession>A0A9X4IEW0</accession>
<dbReference type="GO" id="GO:0005524">
    <property type="term" value="F:ATP binding"/>
    <property type="evidence" value="ECO:0007669"/>
    <property type="project" value="UniProtKB-KW"/>
</dbReference>
<evidence type="ECO:0000313" key="2">
    <source>
        <dbReference type="EMBL" id="WWY04014.1"/>
    </source>
</evidence>
<sequence length="358" mass="40176">MSDPLFFHRRDYAAKLVDTLQAGITHAFTLFAPRRMGKTQFLLQDVRPQAEAAGFNVFYFSFMDSANPAADFQAALTHFAAKIQTGGKAKTLIGQVRKIEIMGVGLDRETAAADTPRLSDIIGLIAADNRPSLLLLDEIQELARRQDTDGLIRSLRTGLDINQAKVKTIFTGSSTNGLRAVFNDNKAPFFHFAHALDFPVLGREFTDFLADICRDRTGAETDKDELYRLFERLHRTPMYLRAVIQDMILNPALSLEAAAQFRLAELNQAQGEAAQWRQMKPLEQTIIKDIARNRNTSPYSQDTRSRYAAALGVEQVGTSSVQGAIRRMMRHDWISRDSSGRLTVNNPLLQTWIIENAE</sequence>
<evidence type="ECO:0000313" key="1">
    <source>
        <dbReference type="EMBL" id="MDD9328528.1"/>
    </source>
</evidence>
<dbReference type="Proteomes" id="UP001149607">
    <property type="component" value="Chromosome"/>
</dbReference>
<proteinExistence type="predicted"/>
<dbReference type="AlphaFoldDB" id="A0A9X4IEW0"/>
<dbReference type="Gene3D" id="3.40.50.300">
    <property type="entry name" value="P-loop containing nucleotide triphosphate hydrolases"/>
    <property type="match status" value="1"/>
</dbReference>
<dbReference type="EMBL" id="CP146598">
    <property type="protein sequence ID" value="WWY04014.1"/>
    <property type="molecule type" value="Genomic_DNA"/>
</dbReference>
<keyword evidence="1" id="KW-0547">Nucleotide-binding</keyword>
<keyword evidence="3" id="KW-1185">Reference proteome</keyword>
<dbReference type="InterPro" id="IPR027417">
    <property type="entry name" value="P-loop_NTPase"/>
</dbReference>
<organism evidence="1">
    <name type="scientific">Neisseria leonii</name>
    <dbReference type="NCBI Taxonomy" id="2995413"/>
    <lineage>
        <taxon>Bacteria</taxon>
        <taxon>Pseudomonadati</taxon>
        <taxon>Pseudomonadota</taxon>
        <taxon>Betaproteobacteria</taxon>
        <taxon>Neisseriales</taxon>
        <taxon>Neisseriaceae</taxon>
        <taxon>Neisseria</taxon>
    </lineage>
</organism>
<evidence type="ECO:0000313" key="3">
    <source>
        <dbReference type="Proteomes" id="UP001149607"/>
    </source>
</evidence>
<name>A0A9X4IEW0_9NEIS</name>
<dbReference type="SUPFAM" id="SSF52540">
    <property type="entry name" value="P-loop containing nucleoside triphosphate hydrolases"/>
    <property type="match status" value="1"/>
</dbReference>
<dbReference type="EMBL" id="JAPQFL010000007">
    <property type="protein sequence ID" value="MDD9328528.1"/>
    <property type="molecule type" value="Genomic_DNA"/>
</dbReference>
<protein>
    <submittedName>
        <fullName evidence="1">ATP-binding protein</fullName>
    </submittedName>
</protein>
<gene>
    <name evidence="1" type="ORF">ORY91_001958</name>
    <name evidence="2" type="ORF">V9W64_04655</name>
</gene>
<dbReference type="PANTHER" id="PTHR34301">
    <property type="entry name" value="DNA-BINDING PROTEIN-RELATED"/>
    <property type="match status" value="1"/>
</dbReference>
<reference evidence="2" key="2">
    <citation type="submission" date="2024-02" db="EMBL/GenBank/DDBJ databases">
        <title>Neisseria leonii sp. nov.</title>
        <authorList>
            <person name="Boutroux M."/>
            <person name="Favre-Rochex S."/>
            <person name="Gorgette O."/>
            <person name="Touak G."/>
            <person name="Muhle E."/>
            <person name="Chesneau O."/>
            <person name="Clermont D."/>
            <person name="Rahi P."/>
        </authorList>
    </citation>
    <scope>NUCLEOTIDE SEQUENCE</scope>
    <source>
        <strain evidence="2">51.81</strain>
    </source>
</reference>
<dbReference type="PANTHER" id="PTHR34301:SF8">
    <property type="entry name" value="ATPASE DOMAIN-CONTAINING PROTEIN"/>
    <property type="match status" value="1"/>
</dbReference>
<reference evidence="1" key="1">
    <citation type="submission" date="2022-10" db="EMBL/GenBank/DDBJ databases">
        <authorList>
            <person name="Boutroux M."/>
        </authorList>
    </citation>
    <scope>NUCLEOTIDE SEQUENCE</scope>
    <source>
        <strain evidence="1">51.81</strain>
    </source>
</reference>
<keyword evidence="1" id="KW-0067">ATP-binding</keyword>
<dbReference type="RefSeq" id="WP_274585600.1">
    <property type="nucleotide sequence ID" value="NZ_CP145811.1"/>
</dbReference>